<protein>
    <recommendedName>
        <fullName evidence="3">Glutamate/phenylalanine/leucine/valine/L-tryptophan dehydrogenase C-terminal domain-containing protein</fullName>
    </recommendedName>
</protein>
<reference evidence="4" key="1">
    <citation type="submission" date="2018-05" db="EMBL/GenBank/DDBJ databases">
        <authorList>
            <person name="Lanie J.A."/>
            <person name="Ng W.-L."/>
            <person name="Kazmierczak K.M."/>
            <person name="Andrzejewski T.M."/>
            <person name="Davidsen T.M."/>
            <person name="Wayne K.J."/>
            <person name="Tettelin H."/>
            <person name="Glass J.I."/>
            <person name="Rusch D."/>
            <person name="Podicherti R."/>
            <person name="Tsui H.-C.T."/>
            <person name="Winkler M.E."/>
        </authorList>
    </citation>
    <scope>NUCLEOTIDE SEQUENCE</scope>
</reference>
<sequence>MKEIGIIDELTNLNPDLSSNLIQELKNWDRIIEMDISYRADDGSTKWVKAYRSQHNNRRGPYKGGLRYSLDVDVDEVKSLSFWMTMKCAMINIPLGGGKGGICINPSDLSKSERTSLAKSFSKNLGSCIGPNVDIPAPDMSTGSFDMDIMEQEHFKHYGKKGCFTGKSIANGGIAGRNVATGLGGYYVILKIIEKNKLNPSDLSIGIQGFGNAGINVANLLYDLGCKITSVSDSKGYVYNESGINIHSLITRKEETGKIGGDTNIKKIFDHKYDIFIPAAGIKTVPFVDCKYVIELANGPLINENEFLEKGVKIFPDIFASSGGVVVSYFEWLNNTKNVSYNLDKVKSELKILIDQGFDNLIKISKTYKISLRKAAYLVALNNF</sequence>
<dbReference type="SMART" id="SM00839">
    <property type="entry name" value="ELFV_dehydrog"/>
    <property type="match status" value="1"/>
</dbReference>
<comment type="similarity">
    <text evidence="1">Belongs to the Glu/Leu/Phe/Val dehydrogenases family.</text>
</comment>
<dbReference type="Gene3D" id="3.40.50.10860">
    <property type="entry name" value="Leucine Dehydrogenase, chain A, domain 1"/>
    <property type="match status" value="1"/>
</dbReference>
<dbReference type="InterPro" id="IPR046346">
    <property type="entry name" value="Aminoacid_DH-like_N_sf"/>
</dbReference>
<organism evidence="4">
    <name type="scientific">marine metagenome</name>
    <dbReference type="NCBI Taxonomy" id="408172"/>
    <lineage>
        <taxon>unclassified sequences</taxon>
        <taxon>metagenomes</taxon>
        <taxon>ecological metagenomes</taxon>
    </lineage>
</organism>
<accession>A0A382DNL3</accession>
<dbReference type="InterPro" id="IPR014362">
    <property type="entry name" value="Glu_DH"/>
</dbReference>
<dbReference type="InterPro" id="IPR036291">
    <property type="entry name" value="NAD(P)-bd_dom_sf"/>
</dbReference>
<evidence type="ECO:0000256" key="2">
    <source>
        <dbReference type="ARBA" id="ARBA00023002"/>
    </source>
</evidence>
<proteinExistence type="inferred from homology"/>
<evidence type="ECO:0000256" key="1">
    <source>
        <dbReference type="ARBA" id="ARBA00006382"/>
    </source>
</evidence>
<dbReference type="InterPro" id="IPR033524">
    <property type="entry name" value="Glu/Leu/Phe/Val_DH_AS"/>
</dbReference>
<dbReference type="EMBL" id="UINC01040154">
    <property type="protein sequence ID" value="SVB39632.1"/>
    <property type="molecule type" value="Genomic_DNA"/>
</dbReference>
<evidence type="ECO:0000259" key="3">
    <source>
        <dbReference type="SMART" id="SM00839"/>
    </source>
</evidence>
<dbReference type="PRINTS" id="PR00082">
    <property type="entry name" value="GLFDHDRGNASE"/>
</dbReference>
<dbReference type="PANTHER" id="PTHR11606">
    <property type="entry name" value="GLUTAMATE DEHYDROGENASE"/>
    <property type="match status" value="1"/>
</dbReference>
<dbReference type="InterPro" id="IPR006097">
    <property type="entry name" value="Glu/Leu/Phe/Val/Trp_DH_dimer"/>
</dbReference>
<dbReference type="GO" id="GO:0004352">
    <property type="term" value="F:glutamate dehydrogenase (NAD+) activity"/>
    <property type="evidence" value="ECO:0007669"/>
    <property type="project" value="TreeGrafter"/>
</dbReference>
<dbReference type="SUPFAM" id="SSF53223">
    <property type="entry name" value="Aminoacid dehydrogenase-like, N-terminal domain"/>
    <property type="match status" value="1"/>
</dbReference>
<dbReference type="PROSITE" id="PS00074">
    <property type="entry name" value="GLFV_DEHYDROGENASE"/>
    <property type="match status" value="1"/>
</dbReference>
<dbReference type="Pfam" id="PF00208">
    <property type="entry name" value="ELFV_dehydrog"/>
    <property type="match status" value="1"/>
</dbReference>
<gene>
    <name evidence="4" type="ORF">METZ01_LOCUS192486</name>
</gene>
<dbReference type="Gene3D" id="3.40.50.720">
    <property type="entry name" value="NAD(P)-binding Rossmann-like Domain"/>
    <property type="match status" value="1"/>
</dbReference>
<dbReference type="GO" id="GO:0005739">
    <property type="term" value="C:mitochondrion"/>
    <property type="evidence" value="ECO:0007669"/>
    <property type="project" value="TreeGrafter"/>
</dbReference>
<dbReference type="InterPro" id="IPR006095">
    <property type="entry name" value="Glu/Leu/Phe/Val/Trp_DH"/>
</dbReference>
<dbReference type="PANTHER" id="PTHR11606:SF13">
    <property type="entry name" value="GLUTAMATE DEHYDROGENASE 1, MITOCHONDRIAL"/>
    <property type="match status" value="1"/>
</dbReference>
<name>A0A382DNL3_9ZZZZ</name>
<keyword evidence="2" id="KW-0560">Oxidoreductase</keyword>
<dbReference type="AlphaFoldDB" id="A0A382DNL3"/>
<dbReference type="Pfam" id="PF02812">
    <property type="entry name" value="ELFV_dehydrog_N"/>
    <property type="match status" value="1"/>
</dbReference>
<dbReference type="SUPFAM" id="SSF51735">
    <property type="entry name" value="NAD(P)-binding Rossmann-fold domains"/>
    <property type="match status" value="1"/>
</dbReference>
<evidence type="ECO:0000313" key="4">
    <source>
        <dbReference type="EMBL" id="SVB39632.1"/>
    </source>
</evidence>
<dbReference type="GO" id="GO:0006538">
    <property type="term" value="P:L-glutamate catabolic process"/>
    <property type="evidence" value="ECO:0007669"/>
    <property type="project" value="TreeGrafter"/>
</dbReference>
<feature type="domain" description="Glutamate/phenylalanine/leucine/valine/L-tryptophan dehydrogenase C-terminal" evidence="3">
    <location>
        <begin position="174"/>
        <end position="384"/>
    </location>
</feature>
<dbReference type="InterPro" id="IPR006096">
    <property type="entry name" value="Glu/Leu/Phe/Val/Trp_DH_C"/>
</dbReference>
<dbReference type="PIRSF" id="PIRSF000185">
    <property type="entry name" value="Glu_DH"/>
    <property type="match status" value="1"/>
</dbReference>